<comment type="caution">
    <text evidence="3">The sequence shown here is derived from an EMBL/GenBank/DDBJ whole genome shotgun (WGS) entry which is preliminary data.</text>
</comment>
<keyword evidence="4" id="KW-1185">Reference proteome</keyword>
<proteinExistence type="predicted"/>
<accession>A0A4R4ZG58</accession>
<name>A0A4R4ZG58_9ACTN</name>
<reference evidence="3 4" key="1">
    <citation type="submission" date="2019-03" db="EMBL/GenBank/DDBJ databases">
        <title>Draft genome sequences of novel Actinobacteria.</title>
        <authorList>
            <person name="Sahin N."/>
            <person name="Ay H."/>
            <person name="Saygin H."/>
        </authorList>
    </citation>
    <scope>NUCLEOTIDE SEQUENCE [LARGE SCALE GENOMIC DNA]</scope>
    <source>
        <strain evidence="3 4">JCM 13523</strain>
    </source>
</reference>
<dbReference type="Proteomes" id="UP000295124">
    <property type="component" value="Unassembled WGS sequence"/>
</dbReference>
<evidence type="ECO:0000313" key="4">
    <source>
        <dbReference type="Proteomes" id="UP000295124"/>
    </source>
</evidence>
<sequence length="251" mass="25844">MRKFVSFPLALTAALTFALTACGGNDDKASTPPPPAPTTTPSVTPSAPPAPTVDPASGLVLRSKEDLTTGLLELSDLPAGFSREADDDAEDESKPFTTTSSRCKVLVKYLNADEAPGTKASVTRSFSGGQEGPYIDFGLDAMGSVDKVASLRAKYADAVSSCSKVTMRAEGEGSTTMQVDEITAPDFGTAPFAYRLMGVSGPKRGLEYTALVTGVNDVILSIGVLAGDEAVLAAAAEAAAKKAEEMLKPAT</sequence>
<evidence type="ECO:0000256" key="1">
    <source>
        <dbReference type="SAM" id="MobiDB-lite"/>
    </source>
</evidence>
<dbReference type="PROSITE" id="PS51257">
    <property type="entry name" value="PROKAR_LIPOPROTEIN"/>
    <property type="match status" value="1"/>
</dbReference>
<evidence type="ECO:0000313" key="3">
    <source>
        <dbReference type="EMBL" id="TDD57365.1"/>
    </source>
</evidence>
<gene>
    <name evidence="3" type="ORF">E1263_24000</name>
</gene>
<evidence type="ECO:0000256" key="2">
    <source>
        <dbReference type="SAM" id="SignalP"/>
    </source>
</evidence>
<dbReference type="AlphaFoldDB" id="A0A4R4ZG58"/>
<dbReference type="OrthoDB" id="3828372at2"/>
<dbReference type="EMBL" id="SMKX01000076">
    <property type="protein sequence ID" value="TDD57365.1"/>
    <property type="molecule type" value="Genomic_DNA"/>
</dbReference>
<evidence type="ECO:0008006" key="5">
    <source>
        <dbReference type="Google" id="ProtNLM"/>
    </source>
</evidence>
<protein>
    <recommendedName>
        <fullName evidence="5">Sensor domain-containing protein</fullName>
    </recommendedName>
</protein>
<dbReference type="RefSeq" id="WP_132171087.1">
    <property type="nucleotide sequence ID" value="NZ_SMKX01000076.1"/>
</dbReference>
<organism evidence="3 4">
    <name type="scientific">Kribbella antibiotica</name>
    <dbReference type="NCBI Taxonomy" id="190195"/>
    <lineage>
        <taxon>Bacteria</taxon>
        <taxon>Bacillati</taxon>
        <taxon>Actinomycetota</taxon>
        <taxon>Actinomycetes</taxon>
        <taxon>Propionibacteriales</taxon>
        <taxon>Kribbellaceae</taxon>
        <taxon>Kribbella</taxon>
    </lineage>
</organism>
<feature type="region of interest" description="Disordered" evidence="1">
    <location>
        <begin position="25"/>
        <end position="60"/>
    </location>
</feature>
<keyword evidence="2" id="KW-0732">Signal</keyword>
<feature type="signal peptide" evidence="2">
    <location>
        <begin position="1"/>
        <end position="23"/>
    </location>
</feature>
<feature type="chain" id="PRO_5038382448" description="Sensor domain-containing protein" evidence="2">
    <location>
        <begin position="24"/>
        <end position="251"/>
    </location>
</feature>